<feature type="compositionally biased region" description="Low complexity" evidence="1">
    <location>
        <begin position="180"/>
        <end position="203"/>
    </location>
</feature>
<comment type="caution">
    <text evidence="2">The sequence shown here is derived from an EMBL/GenBank/DDBJ whole genome shotgun (WGS) entry which is preliminary data.</text>
</comment>
<reference evidence="2" key="1">
    <citation type="submission" date="2018-04" db="EMBL/GenBank/DDBJ databases">
        <title>Whole genome sequencing of Hypsizygus marmoreus.</title>
        <authorList>
            <person name="Choi I.-G."/>
            <person name="Min B."/>
            <person name="Kim J.-G."/>
            <person name="Kim S."/>
            <person name="Oh Y.-L."/>
            <person name="Kong W.-S."/>
            <person name="Park H."/>
            <person name="Jeong J."/>
            <person name="Song E.-S."/>
        </authorList>
    </citation>
    <scope>NUCLEOTIDE SEQUENCE [LARGE SCALE GENOMIC DNA]</scope>
    <source>
        <strain evidence="2">51987-8</strain>
    </source>
</reference>
<evidence type="ECO:0000256" key="1">
    <source>
        <dbReference type="SAM" id="MobiDB-lite"/>
    </source>
</evidence>
<evidence type="ECO:0000313" key="2">
    <source>
        <dbReference type="EMBL" id="RDB22651.1"/>
    </source>
</evidence>
<feature type="compositionally biased region" description="Low complexity" evidence="1">
    <location>
        <begin position="250"/>
        <end position="265"/>
    </location>
</feature>
<dbReference type="Proteomes" id="UP000076154">
    <property type="component" value="Unassembled WGS sequence"/>
</dbReference>
<dbReference type="OrthoDB" id="3217643at2759"/>
<dbReference type="InParanoid" id="A0A369JKC4"/>
<evidence type="ECO:0000313" key="3">
    <source>
        <dbReference type="Proteomes" id="UP000076154"/>
    </source>
</evidence>
<feature type="region of interest" description="Disordered" evidence="1">
    <location>
        <begin position="397"/>
        <end position="435"/>
    </location>
</feature>
<name>A0A369JKC4_HYPMA</name>
<feature type="compositionally biased region" description="Low complexity" evidence="1">
    <location>
        <begin position="319"/>
        <end position="338"/>
    </location>
</feature>
<keyword evidence="3" id="KW-1185">Reference proteome</keyword>
<feature type="compositionally biased region" description="Low complexity" evidence="1">
    <location>
        <begin position="146"/>
        <end position="156"/>
    </location>
</feature>
<dbReference type="EMBL" id="LUEZ02000049">
    <property type="protein sequence ID" value="RDB22651.1"/>
    <property type="molecule type" value="Genomic_DNA"/>
</dbReference>
<feature type="compositionally biased region" description="Low complexity" evidence="1">
    <location>
        <begin position="398"/>
        <end position="408"/>
    </location>
</feature>
<accession>A0A369JKC4</accession>
<dbReference type="STRING" id="39966.A0A369JKC4"/>
<feature type="compositionally biased region" description="Pro residues" evidence="1">
    <location>
        <begin position="287"/>
        <end position="299"/>
    </location>
</feature>
<organism evidence="2 3">
    <name type="scientific">Hypsizygus marmoreus</name>
    <name type="common">White beech mushroom</name>
    <name type="synonym">Agaricus marmoreus</name>
    <dbReference type="NCBI Taxonomy" id="39966"/>
    <lineage>
        <taxon>Eukaryota</taxon>
        <taxon>Fungi</taxon>
        <taxon>Dikarya</taxon>
        <taxon>Basidiomycota</taxon>
        <taxon>Agaricomycotina</taxon>
        <taxon>Agaricomycetes</taxon>
        <taxon>Agaricomycetidae</taxon>
        <taxon>Agaricales</taxon>
        <taxon>Tricholomatineae</taxon>
        <taxon>Lyophyllaceae</taxon>
        <taxon>Hypsizygus</taxon>
    </lineage>
</organism>
<dbReference type="AlphaFoldDB" id="A0A369JKC4"/>
<feature type="region of interest" description="Disordered" evidence="1">
    <location>
        <begin position="120"/>
        <end position="349"/>
    </location>
</feature>
<proteinExistence type="predicted"/>
<feature type="compositionally biased region" description="Basic and acidic residues" evidence="1">
    <location>
        <begin position="212"/>
        <end position="222"/>
    </location>
</feature>
<protein>
    <submittedName>
        <fullName evidence="2">Uncharacterized protein</fullName>
    </submittedName>
</protein>
<sequence length="435" mass="46077">MQGAFLANRHTPALIHSTPRCPHQRDICRNRTLHPRIDVSYLKNAEVDSFNGCGYCKWARTGPPPKQAGFFNPGWPGCCRAPGASEYKLIQPADWRSVSIVHQVPIPSEVKAALESLGTRGSPILTSPSAGRIATGVKASTDRRSSGNSSPSRSPSITGKPPSSISGRPRTGSPKQLHNSLNSSLSRSSSTTAISSSVPTASTMEQIHQRRQSGEKRVEGSHSSHSSPKRKNVDLDASVTPKRSSSTKGPSLTPSTTSVSLSKVVADGRSQGSPSSERRRASVSTSNPPPSKASPPPPKLVERPVSFVIPRSSKKDGDLSSASSSSGSSDGVGSMTDSTVTSDGGFTDYLSDESEAELQRQAEARAALVAQNQAEELEFKAARQQLAHIDLRPPKSWNSTNITNNTTSRLPGGSGTAYTPRSAPMPMAHAAQTRI</sequence>
<gene>
    <name evidence="2" type="ORF">Hypma_010317</name>
</gene>